<sequence length="56" mass="5857">MEKLMSKAELSKEMCTFPAVYPSNCGINKAPINNDVNAGKGETSSVTVAVAIPIAD</sequence>
<gene>
    <name evidence="1" type="ORF">Gogos_018223</name>
</gene>
<keyword evidence="2" id="KW-1185">Reference proteome</keyword>
<protein>
    <submittedName>
        <fullName evidence="1">Uncharacterized protein</fullName>
    </submittedName>
</protein>
<comment type="caution">
    <text evidence="1">The sequence shown here is derived from an EMBL/GenBank/DDBJ whole genome shotgun (WGS) entry which is preliminary data.</text>
</comment>
<evidence type="ECO:0000313" key="2">
    <source>
        <dbReference type="Proteomes" id="UP000593579"/>
    </source>
</evidence>
<reference evidence="1 2" key="1">
    <citation type="journal article" date="2019" name="Genome Biol. Evol.">
        <title>Insights into the evolution of the New World diploid cottons (Gossypium, subgenus Houzingenia) based on genome sequencing.</title>
        <authorList>
            <person name="Grover C.E."/>
            <person name="Arick M.A. 2nd"/>
            <person name="Thrash A."/>
            <person name="Conover J.L."/>
            <person name="Sanders W.S."/>
            <person name="Peterson D.G."/>
            <person name="Frelichowski J.E."/>
            <person name="Scheffler J.A."/>
            <person name="Scheffler B.E."/>
            <person name="Wendel J.F."/>
        </authorList>
    </citation>
    <scope>NUCLEOTIDE SEQUENCE [LARGE SCALE GENOMIC DNA]</scope>
    <source>
        <strain evidence="1">5</strain>
        <tissue evidence="1">Leaf</tissue>
    </source>
</reference>
<organism evidence="1 2">
    <name type="scientific">Gossypium gossypioides</name>
    <name type="common">Mexican cotton</name>
    <name type="synonym">Selera gossypioides</name>
    <dbReference type="NCBI Taxonomy" id="34282"/>
    <lineage>
        <taxon>Eukaryota</taxon>
        <taxon>Viridiplantae</taxon>
        <taxon>Streptophyta</taxon>
        <taxon>Embryophyta</taxon>
        <taxon>Tracheophyta</taxon>
        <taxon>Spermatophyta</taxon>
        <taxon>Magnoliopsida</taxon>
        <taxon>eudicotyledons</taxon>
        <taxon>Gunneridae</taxon>
        <taxon>Pentapetalae</taxon>
        <taxon>rosids</taxon>
        <taxon>malvids</taxon>
        <taxon>Malvales</taxon>
        <taxon>Malvaceae</taxon>
        <taxon>Malvoideae</taxon>
        <taxon>Gossypium</taxon>
    </lineage>
</organism>
<name>A0A7J9BDA0_GOSGO</name>
<evidence type="ECO:0000313" key="1">
    <source>
        <dbReference type="EMBL" id="MBA0734293.1"/>
    </source>
</evidence>
<dbReference type="EMBL" id="JABEZY010000002">
    <property type="protein sequence ID" value="MBA0734293.1"/>
    <property type="molecule type" value="Genomic_DNA"/>
</dbReference>
<dbReference type="AlphaFoldDB" id="A0A7J9BDA0"/>
<proteinExistence type="predicted"/>
<dbReference type="Proteomes" id="UP000593579">
    <property type="component" value="Unassembled WGS sequence"/>
</dbReference>
<accession>A0A7J9BDA0</accession>
<dbReference type="OrthoDB" id="1001529at2759"/>
<feature type="non-terminal residue" evidence="1">
    <location>
        <position position="56"/>
    </location>
</feature>